<feature type="domain" description="FBD" evidence="1">
    <location>
        <begin position="133"/>
        <end position="175"/>
    </location>
</feature>
<gene>
    <name evidence="2" type="ordered locus">MTR_5g054920</name>
    <name evidence="3" type="ORF">MtrunA17_Chr5g0422791</name>
</gene>
<name>G7JZC6_MEDTR</name>
<evidence type="ECO:0000313" key="4">
    <source>
        <dbReference type="EnsemblPlants" id="AES97471"/>
    </source>
</evidence>
<dbReference type="Gramene" id="rna31110">
    <property type="protein sequence ID" value="RHN55840.1"/>
    <property type="gene ID" value="gene31110"/>
</dbReference>
<evidence type="ECO:0000313" key="2">
    <source>
        <dbReference type="EMBL" id="AES97471.1"/>
    </source>
</evidence>
<sequence length="193" mass="22681">MDLKRCLSGCPILEDLLTIDIRKATEGGFETALSNLVRATISPFDITFKAIYNVEFLRIIKMDEIDHNKNINAYYKDFPVFCNLIHLEILFSDYDHSWNNVAKVLQHSPKLQILLIRKRSSNYYTYRKDWESPNSIPECVSSHLKTCTIINYEGWKGDIQFSRYILKNARFLQVMRVMVSRIASYRKSQILEE</sequence>
<dbReference type="AlphaFoldDB" id="G7JZC6"/>
<reference evidence="2 5" key="1">
    <citation type="journal article" date="2011" name="Nature">
        <title>The Medicago genome provides insight into the evolution of rhizobial symbioses.</title>
        <authorList>
            <person name="Young N.D."/>
            <person name="Debelle F."/>
            <person name="Oldroyd G.E."/>
            <person name="Geurts R."/>
            <person name="Cannon S.B."/>
            <person name="Udvardi M.K."/>
            <person name="Benedito V.A."/>
            <person name="Mayer K.F."/>
            <person name="Gouzy J."/>
            <person name="Schoof H."/>
            <person name="Van de Peer Y."/>
            <person name="Proost S."/>
            <person name="Cook D.R."/>
            <person name="Meyers B.C."/>
            <person name="Spannagl M."/>
            <person name="Cheung F."/>
            <person name="De Mita S."/>
            <person name="Krishnakumar V."/>
            <person name="Gundlach H."/>
            <person name="Zhou S."/>
            <person name="Mudge J."/>
            <person name="Bharti A.K."/>
            <person name="Murray J.D."/>
            <person name="Naoumkina M.A."/>
            <person name="Rosen B."/>
            <person name="Silverstein K.A."/>
            <person name="Tang H."/>
            <person name="Rombauts S."/>
            <person name="Zhao P.X."/>
            <person name="Zhou P."/>
            <person name="Barbe V."/>
            <person name="Bardou P."/>
            <person name="Bechner M."/>
            <person name="Bellec A."/>
            <person name="Berger A."/>
            <person name="Berges H."/>
            <person name="Bidwell S."/>
            <person name="Bisseling T."/>
            <person name="Choisne N."/>
            <person name="Couloux A."/>
            <person name="Denny R."/>
            <person name="Deshpande S."/>
            <person name="Dai X."/>
            <person name="Doyle J.J."/>
            <person name="Dudez A.M."/>
            <person name="Farmer A.D."/>
            <person name="Fouteau S."/>
            <person name="Franken C."/>
            <person name="Gibelin C."/>
            <person name="Gish J."/>
            <person name="Goldstein S."/>
            <person name="Gonzalez A.J."/>
            <person name="Green P.J."/>
            <person name="Hallab A."/>
            <person name="Hartog M."/>
            <person name="Hua A."/>
            <person name="Humphray S.J."/>
            <person name="Jeong D.H."/>
            <person name="Jing Y."/>
            <person name="Jocker A."/>
            <person name="Kenton S.M."/>
            <person name="Kim D.J."/>
            <person name="Klee K."/>
            <person name="Lai H."/>
            <person name="Lang C."/>
            <person name="Lin S."/>
            <person name="Macmil S.L."/>
            <person name="Magdelenat G."/>
            <person name="Matthews L."/>
            <person name="McCorrison J."/>
            <person name="Monaghan E.L."/>
            <person name="Mun J.H."/>
            <person name="Najar F.Z."/>
            <person name="Nicholson C."/>
            <person name="Noirot C."/>
            <person name="O'Bleness M."/>
            <person name="Paule C.R."/>
            <person name="Poulain J."/>
            <person name="Prion F."/>
            <person name="Qin B."/>
            <person name="Qu C."/>
            <person name="Retzel E.F."/>
            <person name="Riddle C."/>
            <person name="Sallet E."/>
            <person name="Samain S."/>
            <person name="Samson N."/>
            <person name="Sanders I."/>
            <person name="Saurat O."/>
            <person name="Scarpelli C."/>
            <person name="Schiex T."/>
            <person name="Segurens B."/>
            <person name="Severin A.J."/>
            <person name="Sherrier D.J."/>
            <person name="Shi R."/>
            <person name="Sims S."/>
            <person name="Singer S.R."/>
            <person name="Sinharoy S."/>
            <person name="Sterck L."/>
            <person name="Viollet A."/>
            <person name="Wang B.B."/>
            <person name="Wang K."/>
            <person name="Wang M."/>
            <person name="Wang X."/>
            <person name="Warfsmann J."/>
            <person name="Weissenbach J."/>
            <person name="White D.D."/>
            <person name="White J.D."/>
            <person name="Wiley G.B."/>
            <person name="Wincker P."/>
            <person name="Xing Y."/>
            <person name="Yang L."/>
            <person name="Yao Z."/>
            <person name="Ying F."/>
            <person name="Zhai J."/>
            <person name="Zhou L."/>
            <person name="Zuber A."/>
            <person name="Denarie J."/>
            <person name="Dixon R.A."/>
            <person name="May G.D."/>
            <person name="Schwartz D.C."/>
            <person name="Rogers J."/>
            <person name="Quetier F."/>
            <person name="Town C.D."/>
            <person name="Roe B.A."/>
        </authorList>
    </citation>
    <scope>NUCLEOTIDE SEQUENCE [LARGE SCALE GENOMIC DNA]</scope>
    <source>
        <strain evidence="2">A17</strain>
        <strain evidence="4 5">cv. Jemalong A17</strain>
    </source>
</reference>
<accession>G7JZC6</accession>
<proteinExistence type="predicted"/>
<dbReference type="InterPro" id="IPR006566">
    <property type="entry name" value="FBD"/>
</dbReference>
<keyword evidence="5" id="KW-1185">Reference proteome</keyword>
<organism evidence="2 5">
    <name type="scientific">Medicago truncatula</name>
    <name type="common">Barrel medic</name>
    <name type="synonym">Medicago tribuloides</name>
    <dbReference type="NCBI Taxonomy" id="3880"/>
    <lineage>
        <taxon>Eukaryota</taxon>
        <taxon>Viridiplantae</taxon>
        <taxon>Streptophyta</taxon>
        <taxon>Embryophyta</taxon>
        <taxon>Tracheophyta</taxon>
        <taxon>Spermatophyta</taxon>
        <taxon>Magnoliopsida</taxon>
        <taxon>eudicotyledons</taxon>
        <taxon>Gunneridae</taxon>
        <taxon>Pentapetalae</taxon>
        <taxon>rosids</taxon>
        <taxon>fabids</taxon>
        <taxon>Fabales</taxon>
        <taxon>Fabaceae</taxon>
        <taxon>Papilionoideae</taxon>
        <taxon>50 kb inversion clade</taxon>
        <taxon>NPAAA clade</taxon>
        <taxon>Hologalegina</taxon>
        <taxon>IRL clade</taxon>
        <taxon>Trifolieae</taxon>
        <taxon>Medicago</taxon>
    </lineage>
</organism>
<dbReference type="HOGENOM" id="CLU_121639_0_0_1"/>
<dbReference type="Pfam" id="PF08387">
    <property type="entry name" value="FBD"/>
    <property type="match status" value="1"/>
</dbReference>
<dbReference type="EnsemblPlants" id="AES97471">
    <property type="protein sequence ID" value="AES97471"/>
    <property type="gene ID" value="MTR_5g054920"/>
</dbReference>
<reference evidence="3" key="4">
    <citation type="journal article" date="2018" name="Nat. Plants">
        <title>Whole-genome landscape of Medicago truncatula symbiotic genes.</title>
        <authorList>
            <person name="Pecrix Y."/>
            <person name="Gamas P."/>
            <person name="Carrere S."/>
        </authorList>
    </citation>
    <scope>NUCLEOTIDE SEQUENCE</scope>
    <source>
        <tissue evidence="3">Leaves</tissue>
    </source>
</reference>
<evidence type="ECO:0000313" key="5">
    <source>
        <dbReference type="Proteomes" id="UP000002051"/>
    </source>
</evidence>
<dbReference type="OMA" id="DWESPNS"/>
<dbReference type="EMBL" id="PSQE01000005">
    <property type="protein sequence ID" value="RHN55840.1"/>
    <property type="molecule type" value="Genomic_DNA"/>
</dbReference>
<reference evidence="4" key="3">
    <citation type="submission" date="2015-04" db="UniProtKB">
        <authorList>
            <consortium name="EnsemblPlants"/>
        </authorList>
    </citation>
    <scope>IDENTIFICATION</scope>
    <source>
        <strain evidence="4">cv. Jemalong A17</strain>
    </source>
</reference>
<evidence type="ECO:0000313" key="3">
    <source>
        <dbReference type="EMBL" id="RHN55840.1"/>
    </source>
</evidence>
<evidence type="ECO:0000259" key="1">
    <source>
        <dbReference type="Pfam" id="PF08387"/>
    </source>
</evidence>
<dbReference type="PANTHER" id="PTHR31900:SF34">
    <property type="entry name" value="EMB|CAB62440.1-RELATED"/>
    <property type="match status" value="1"/>
</dbReference>
<dbReference type="Proteomes" id="UP000265566">
    <property type="component" value="Chromosome 5"/>
</dbReference>
<protein>
    <submittedName>
        <fullName evidence="2">F-box/RNI/FBD-like domain protein</fullName>
    </submittedName>
    <submittedName>
        <fullName evidence="3">Putative FBD domain-containing protein</fullName>
    </submittedName>
</protein>
<dbReference type="EMBL" id="CM001221">
    <property type="protein sequence ID" value="AES97471.1"/>
    <property type="molecule type" value="Genomic_DNA"/>
</dbReference>
<dbReference type="Proteomes" id="UP000002051">
    <property type="component" value="Chromosome 5"/>
</dbReference>
<dbReference type="PaxDb" id="3880-AES97471"/>
<reference evidence="2 5" key="2">
    <citation type="journal article" date="2014" name="BMC Genomics">
        <title>An improved genome release (version Mt4.0) for the model legume Medicago truncatula.</title>
        <authorList>
            <person name="Tang H."/>
            <person name="Krishnakumar V."/>
            <person name="Bidwell S."/>
            <person name="Rosen B."/>
            <person name="Chan A."/>
            <person name="Zhou S."/>
            <person name="Gentzbittel L."/>
            <person name="Childs K.L."/>
            <person name="Yandell M."/>
            <person name="Gundlach H."/>
            <person name="Mayer K.F."/>
            <person name="Schwartz D.C."/>
            <person name="Town C.D."/>
        </authorList>
    </citation>
    <scope>GENOME REANNOTATION</scope>
    <source>
        <strain evidence="4 5">cv. Jemalong A17</strain>
    </source>
</reference>
<dbReference type="PANTHER" id="PTHR31900">
    <property type="entry name" value="F-BOX/RNI SUPERFAMILY PROTEIN-RELATED"/>
    <property type="match status" value="1"/>
</dbReference>
<dbReference type="InterPro" id="IPR050232">
    <property type="entry name" value="FBL13/AtMIF1-like"/>
</dbReference>